<sequence length="397" mass="45034">MRTSLYPISSILTVLFFVTKVISEGYPGTYICYYFGDVSSICNGKPVDVCTLPPECTSFAYDGLIIDRLTPNNNGIITPISASDFPYLDAVMTTNKPSYVLLYHEKSNNFRYDKDGIDTLAKQDSSSILNFIGVHPKLNGLIFADIDLTLYQDDFSKFTKNFQVYLHYMRKTTNNFTIGVTISASSVIDILVNHEERTGFVDPDPIISPDETKENKDWVTYNIKHAKSLDFSVFDMEVDFYVFTFSIFNKCTPDLVHGGTIPLDGPYPHTLLKLKQAIDLLNIKNKKKIYFKFQLFAISNRSRKLTYKNECYSTFERICKYPSETCHWCADNSTSLREKGCFAAQNGGGFVVDSIDLNDPFCECKCHSPFPSFYYLVDGFTGANTQPDCPLFDRTSI</sequence>
<organism evidence="2 3">
    <name type="scientific">Cinara cedri</name>
    <dbReference type="NCBI Taxonomy" id="506608"/>
    <lineage>
        <taxon>Eukaryota</taxon>
        <taxon>Metazoa</taxon>
        <taxon>Ecdysozoa</taxon>
        <taxon>Arthropoda</taxon>
        <taxon>Hexapoda</taxon>
        <taxon>Insecta</taxon>
        <taxon>Pterygota</taxon>
        <taxon>Neoptera</taxon>
        <taxon>Paraneoptera</taxon>
        <taxon>Hemiptera</taxon>
        <taxon>Sternorrhyncha</taxon>
        <taxon>Aphidomorpha</taxon>
        <taxon>Aphidoidea</taxon>
        <taxon>Aphididae</taxon>
        <taxon>Lachninae</taxon>
        <taxon>Cinara</taxon>
    </lineage>
</organism>
<evidence type="ECO:0008006" key="4">
    <source>
        <dbReference type="Google" id="ProtNLM"/>
    </source>
</evidence>
<gene>
    <name evidence="2" type="ORF">CINCED_3A006649</name>
</gene>
<evidence type="ECO:0000256" key="1">
    <source>
        <dbReference type="SAM" id="SignalP"/>
    </source>
</evidence>
<dbReference type="Proteomes" id="UP000325440">
    <property type="component" value="Unassembled WGS sequence"/>
</dbReference>
<protein>
    <recommendedName>
        <fullName evidence="4">Glycoside hydrolase superfamily</fullName>
    </recommendedName>
</protein>
<name>A0A5E4ME73_9HEMI</name>
<evidence type="ECO:0000313" key="3">
    <source>
        <dbReference type="Proteomes" id="UP000325440"/>
    </source>
</evidence>
<dbReference type="EMBL" id="CABPRJ010000515">
    <property type="protein sequence ID" value="VVC30418.1"/>
    <property type="molecule type" value="Genomic_DNA"/>
</dbReference>
<keyword evidence="1" id="KW-0732">Signal</keyword>
<dbReference type="AlphaFoldDB" id="A0A5E4ME73"/>
<evidence type="ECO:0000313" key="2">
    <source>
        <dbReference type="EMBL" id="VVC30418.1"/>
    </source>
</evidence>
<feature type="chain" id="PRO_5023004835" description="Glycoside hydrolase superfamily" evidence="1">
    <location>
        <begin position="24"/>
        <end position="397"/>
    </location>
</feature>
<reference evidence="2 3" key="1">
    <citation type="submission" date="2019-08" db="EMBL/GenBank/DDBJ databases">
        <authorList>
            <person name="Alioto T."/>
            <person name="Alioto T."/>
            <person name="Gomez Garrido J."/>
        </authorList>
    </citation>
    <scope>NUCLEOTIDE SEQUENCE [LARGE SCALE GENOMIC DNA]</scope>
</reference>
<proteinExistence type="predicted"/>
<feature type="signal peptide" evidence="1">
    <location>
        <begin position="1"/>
        <end position="23"/>
    </location>
</feature>
<keyword evidence="3" id="KW-1185">Reference proteome</keyword>
<dbReference type="OrthoDB" id="6606744at2759"/>
<accession>A0A5E4ME73</accession>